<accession>A0ABV6UNM8</accession>
<dbReference type="EMBL" id="JBHEZZ010000008">
    <property type="protein sequence ID" value="MFC1403066.1"/>
    <property type="molecule type" value="Genomic_DNA"/>
</dbReference>
<feature type="chain" id="PRO_5047341661" description="Secreted protein" evidence="1">
    <location>
        <begin position="34"/>
        <end position="149"/>
    </location>
</feature>
<keyword evidence="3" id="KW-1185">Reference proteome</keyword>
<dbReference type="RefSeq" id="WP_157623559.1">
    <property type="nucleotide sequence ID" value="NZ_JBHEZZ010000008.1"/>
</dbReference>
<comment type="caution">
    <text evidence="2">The sequence shown here is derived from an EMBL/GenBank/DDBJ whole genome shotgun (WGS) entry which is preliminary data.</text>
</comment>
<sequence length="149" mass="15877">MTVGRKLRSAVAATAVLAGTLVAGVGAAAPASAASGCPSGYNTSQAYDFYDGSGSLAAIGNVYDYPNRVCTTLTAQGRYYGMYKWMSDGITAVPGYGTDSIWDNNYYRYYAGPIQLSDVYGAICKDFHFGMQDSNGNWVFNTDRTLGCD</sequence>
<organism evidence="2 3">
    <name type="scientific">Streptacidiphilus cavernicola</name>
    <dbReference type="NCBI Taxonomy" id="3342716"/>
    <lineage>
        <taxon>Bacteria</taxon>
        <taxon>Bacillati</taxon>
        <taxon>Actinomycetota</taxon>
        <taxon>Actinomycetes</taxon>
        <taxon>Kitasatosporales</taxon>
        <taxon>Streptomycetaceae</taxon>
        <taxon>Streptacidiphilus</taxon>
    </lineage>
</organism>
<dbReference type="Proteomes" id="UP001592528">
    <property type="component" value="Unassembled WGS sequence"/>
</dbReference>
<gene>
    <name evidence="2" type="ORF">ACEZDJ_17385</name>
</gene>
<feature type="signal peptide" evidence="1">
    <location>
        <begin position="1"/>
        <end position="33"/>
    </location>
</feature>
<name>A0ABV6UNM8_9ACTN</name>
<proteinExistence type="predicted"/>
<reference evidence="2 3" key="1">
    <citation type="submission" date="2024-09" db="EMBL/GenBank/DDBJ databases">
        <authorList>
            <person name="Lee S.D."/>
        </authorList>
    </citation>
    <scope>NUCLEOTIDE SEQUENCE [LARGE SCALE GENOMIC DNA]</scope>
    <source>
        <strain evidence="2 3">N1-5</strain>
    </source>
</reference>
<keyword evidence="1" id="KW-0732">Signal</keyword>
<protein>
    <recommendedName>
        <fullName evidence="4">Secreted protein</fullName>
    </recommendedName>
</protein>
<evidence type="ECO:0000313" key="3">
    <source>
        <dbReference type="Proteomes" id="UP001592528"/>
    </source>
</evidence>
<evidence type="ECO:0008006" key="4">
    <source>
        <dbReference type="Google" id="ProtNLM"/>
    </source>
</evidence>
<evidence type="ECO:0000256" key="1">
    <source>
        <dbReference type="SAM" id="SignalP"/>
    </source>
</evidence>
<evidence type="ECO:0000313" key="2">
    <source>
        <dbReference type="EMBL" id="MFC1403066.1"/>
    </source>
</evidence>